<protein>
    <submittedName>
        <fullName evidence="1">Uncharacterized protein</fullName>
    </submittedName>
</protein>
<dbReference type="Proteomes" id="UP000886998">
    <property type="component" value="Unassembled WGS sequence"/>
</dbReference>
<dbReference type="EMBL" id="BMAV01020974">
    <property type="protein sequence ID" value="GFY74812.1"/>
    <property type="molecule type" value="Genomic_DNA"/>
</dbReference>
<gene>
    <name evidence="1" type="ORF">TNIN_359031</name>
</gene>
<comment type="caution">
    <text evidence="1">The sequence shown here is derived from an EMBL/GenBank/DDBJ whole genome shotgun (WGS) entry which is preliminary data.</text>
</comment>
<dbReference type="AlphaFoldDB" id="A0A8X7CSB3"/>
<proteinExistence type="predicted"/>
<organism evidence="1 2">
    <name type="scientific">Trichonephila inaurata madagascariensis</name>
    <dbReference type="NCBI Taxonomy" id="2747483"/>
    <lineage>
        <taxon>Eukaryota</taxon>
        <taxon>Metazoa</taxon>
        <taxon>Ecdysozoa</taxon>
        <taxon>Arthropoda</taxon>
        <taxon>Chelicerata</taxon>
        <taxon>Arachnida</taxon>
        <taxon>Araneae</taxon>
        <taxon>Araneomorphae</taxon>
        <taxon>Entelegynae</taxon>
        <taxon>Araneoidea</taxon>
        <taxon>Nephilidae</taxon>
        <taxon>Trichonephila</taxon>
        <taxon>Trichonephila inaurata</taxon>
    </lineage>
</organism>
<reference evidence="1" key="1">
    <citation type="submission" date="2020-08" db="EMBL/GenBank/DDBJ databases">
        <title>Multicomponent nature underlies the extraordinary mechanical properties of spider dragline silk.</title>
        <authorList>
            <person name="Kono N."/>
            <person name="Nakamura H."/>
            <person name="Mori M."/>
            <person name="Yoshida Y."/>
            <person name="Ohtoshi R."/>
            <person name="Malay A.D."/>
            <person name="Moran D.A.P."/>
            <person name="Tomita M."/>
            <person name="Numata K."/>
            <person name="Arakawa K."/>
        </authorList>
    </citation>
    <scope>NUCLEOTIDE SEQUENCE</scope>
</reference>
<sequence>MLTTLRHSNAQDEDDPTYVEMLRQRTYYENLSHKAVVSDFGSLPYCDNLGCPVHENPHFCPQLNLNLQKRKKDKDVSFPLEKFSKPNLTR</sequence>
<keyword evidence="2" id="KW-1185">Reference proteome</keyword>
<name>A0A8X7CSB3_9ARAC</name>
<evidence type="ECO:0000313" key="2">
    <source>
        <dbReference type="Proteomes" id="UP000886998"/>
    </source>
</evidence>
<evidence type="ECO:0000313" key="1">
    <source>
        <dbReference type="EMBL" id="GFY74812.1"/>
    </source>
</evidence>
<accession>A0A8X7CSB3</accession>